<dbReference type="EnsemblMetazoa" id="MDOA007269-RB">
    <property type="protein sequence ID" value="MDOA007269-PB"/>
    <property type="gene ID" value="MDOA007269"/>
</dbReference>
<evidence type="ECO:0000256" key="8">
    <source>
        <dbReference type="ARBA" id="ARBA00023125"/>
    </source>
</evidence>
<keyword evidence="9" id="KW-0804">Transcription</keyword>
<feature type="domain" description="C2H2-type" evidence="14">
    <location>
        <begin position="130"/>
        <end position="158"/>
    </location>
</feature>
<keyword evidence="17" id="KW-1185">Reference proteome</keyword>
<evidence type="ECO:0000256" key="1">
    <source>
        <dbReference type="ARBA" id="ARBA00004123"/>
    </source>
</evidence>
<comment type="similarity">
    <text evidence="2">Belongs to the krueppel C2H2-type zinc-finger protein family.</text>
</comment>
<dbReference type="Pfam" id="PF07776">
    <property type="entry name" value="zf-AD"/>
    <property type="match status" value="1"/>
</dbReference>
<feature type="domain" description="C2H2-type" evidence="14">
    <location>
        <begin position="673"/>
        <end position="700"/>
    </location>
</feature>
<dbReference type="InterPro" id="IPR012934">
    <property type="entry name" value="Znf_AD"/>
</dbReference>
<dbReference type="GO" id="GO:0005634">
    <property type="term" value="C:nucleus"/>
    <property type="evidence" value="ECO:0007669"/>
    <property type="project" value="UniProtKB-SubCell"/>
</dbReference>
<dbReference type="VEuPathDB" id="VectorBase:MDOA007269"/>
<feature type="domain" description="C2H2-type" evidence="14">
    <location>
        <begin position="190"/>
        <end position="218"/>
    </location>
</feature>
<dbReference type="AlphaFoldDB" id="A0A1I8MQ24"/>
<keyword evidence="7" id="KW-0805">Transcription regulation</keyword>
<proteinExistence type="inferred from homology"/>
<name>A0A1I8MQ24_MUSDO</name>
<dbReference type="SUPFAM" id="SSF57716">
    <property type="entry name" value="Glucocorticoid receptor-like (DNA-binding domain)"/>
    <property type="match status" value="1"/>
</dbReference>
<feature type="compositionally biased region" description="Basic and acidic residues" evidence="13">
    <location>
        <begin position="330"/>
        <end position="343"/>
    </location>
</feature>
<evidence type="ECO:0000256" key="12">
    <source>
        <dbReference type="PROSITE-ProRule" id="PRU01263"/>
    </source>
</evidence>
<feature type="compositionally biased region" description="Basic and acidic residues" evidence="13">
    <location>
        <begin position="355"/>
        <end position="389"/>
    </location>
</feature>
<dbReference type="Pfam" id="PF00096">
    <property type="entry name" value="zf-C2H2"/>
    <property type="match status" value="10"/>
</dbReference>
<dbReference type="FunFam" id="3.30.160.60:FF:002343">
    <property type="entry name" value="Zinc finger protein 33A"/>
    <property type="match status" value="1"/>
</dbReference>
<dbReference type="SUPFAM" id="SSF57667">
    <property type="entry name" value="beta-beta-alpha zinc fingers"/>
    <property type="match status" value="8"/>
</dbReference>
<evidence type="ECO:0000256" key="10">
    <source>
        <dbReference type="ARBA" id="ARBA00023242"/>
    </source>
</evidence>
<dbReference type="KEGG" id="mde:101895409"/>
<accession>A0A1I8MQ24</accession>
<feature type="domain" description="C2H2-type" evidence="14">
    <location>
        <begin position="701"/>
        <end position="728"/>
    </location>
</feature>
<feature type="domain" description="C2H2-type" evidence="14">
    <location>
        <begin position="527"/>
        <end position="554"/>
    </location>
</feature>
<evidence type="ECO:0000313" key="16">
    <source>
        <dbReference type="EnsemblMetazoa" id="MDOA007269-PB"/>
    </source>
</evidence>
<feature type="binding site" evidence="12">
    <location>
        <position position="17"/>
    </location>
    <ligand>
        <name>Zn(2+)</name>
        <dbReference type="ChEBI" id="CHEBI:29105"/>
    </ligand>
</feature>
<dbReference type="PANTHER" id="PTHR24404">
    <property type="entry name" value="ZINC FINGER PROTEIN"/>
    <property type="match status" value="1"/>
</dbReference>
<evidence type="ECO:0000256" key="6">
    <source>
        <dbReference type="ARBA" id="ARBA00022833"/>
    </source>
</evidence>
<feature type="domain" description="C2H2-type" evidence="14">
    <location>
        <begin position="588"/>
        <end position="616"/>
    </location>
</feature>
<evidence type="ECO:0000313" key="17">
    <source>
        <dbReference type="Proteomes" id="UP001652621"/>
    </source>
</evidence>
<comment type="subcellular location">
    <subcellularLocation>
        <location evidence="1">Nucleus</location>
    </subcellularLocation>
</comment>
<feature type="domain" description="ZAD" evidence="15">
    <location>
        <begin position="12"/>
        <end position="88"/>
    </location>
</feature>
<feature type="domain" description="C2H2-type" evidence="14">
    <location>
        <begin position="617"/>
        <end position="644"/>
    </location>
</feature>
<feature type="binding site" evidence="12">
    <location>
        <position position="14"/>
    </location>
    <ligand>
        <name>Zn(2+)</name>
        <dbReference type="ChEBI" id="CHEBI:29105"/>
    </ligand>
</feature>
<dbReference type="RefSeq" id="XP_011296210.1">
    <property type="nucleotide sequence ID" value="XM_011297908.2"/>
</dbReference>
<dbReference type="PROSITE" id="PS50157">
    <property type="entry name" value="ZINC_FINGER_C2H2_2"/>
    <property type="match status" value="13"/>
</dbReference>
<feature type="domain" description="C2H2-type" evidence="14">
    <location>
        <begin position="561"/>
        <end position="584"/>
    </location>
</feature>
<feature type="compositionally biased region" description="Basic and acidic residues" evidence="13">
    <location>
        <begin position="427"/>
        <end position="447"/>
    </location>
</feature>
<evidence type="ECO:0000256" key="2">
    <source>
        <dbReference type="ARBA" id="ARBA00006991"/>
    </source>
</evidence>
<evidence type="ECO:0000259" key="15">
    <source>
        <dbReference type="PROSITE" id="PS51915"/>
    </source>
</evidence>
<dbReference type="InterPro" id="IPR050589">
    <property type="entry name" value="Ikaros_C2H2-ZF"/>
</dbReference>
<evidence type="ECO:0000313" key="18">
    <source>
        <dbReference type="RefSeq" id="XP_011296210.1"/>
    </source>
</evidence>
<feature type="domain" description="C2H2-type" evidence="14">
    <location>
        <begin position="645"/>
        <end position="672"/>
    </location>
</feature>
<feature type="domain" description="C2H2-type" evidence="14">
    <location>
        <begin position="471"/>
        <end position="498"/>
    </location>
</feature>
<protein>
    <submittedName>
        <fullName evidence="18">Zinc finger protein 420</fullName>
    </submittedName>
</protein>
<dbReference type="PROSITE" id="PS00028">
    <property type="entry name" value="ZINC_FINGER_C2H2_1"/>
    <property type="match status" value="12"/>
</dbReference>
<keyword evidence="5 11" id="KW-0863">Zinc-finger</keyword>
<dbReference type="InterPro" id="IPR013087">
    <property type="entry name" value="Znf_C2H2_type"/>
</dbReference>
<gene>
    <name evidence="16" type="primary">101895409</name>
    <name evidence="18" type="synonym">LOC101895409</name>
</gene>
<evidence type="ECO:0000256" key="13">
    <source>
        <dbReference type="SAM" id="MobiDB-lite"/>
    </source>
</evidence>
<feature type="binding site" evidence="12">
    <location>
        <position position="61"/>
    </location>
    <ligand>
        <name>Zn(2+)</name>
        <dbReference type="ChEBI" id="CHEBI:29105"/>
    </ligand>
</feature>
<dbReference type="Proteomes" id="UP001652621">
    <property type="component" value="Unplaced"/>
</dbReference>
<dbReference type="OrthoDB" id="654211at2759"/>
<dbReference type="SMART" id="SM00355">
    <property type="entry name" value="ZnF_C2H2"/>
    <property type="match status" value="13"/>
</dbReference>
<evidence type="ECO:0000256" key="4">
    <source>
        <dbReference type="ARBA" id="ARBA00022737"/>
    </source>
</evidence>
<dbReference type="Gene3D" id="3.40.1800.20">
    <property type="match status" value="1"/>
</dbReference>
<dbReference type="eggNOG" id="KOG1721">
    <property type="taxonomic scope" value="Eukaryota"/>
</dbReference>
<feature type="domain" description="C2H2-type" evidence="14">
    <location>
        <begin position="158"/>
        <end position="186"/>
    </location>
</feature>
<keyword evidence="3 12" id="KW-0479">Metal-binding</keyword>
<dbReference type="PROSITE" id="PS51915">
    <property type="entry name" value="ZAD"/>
    <property type="match status" value="1"/>
</dbReference>
<dbReference type="SMART" id="SM00868">
    <property type="entry name" value="zf-AD"/>
    <property type="match status" value="2"/>
</dbReference>
<evidence type="ECO:0000256" key="11">
    <source>
        <dbReference type="PROSITE-ProRule" id="PRU00042"/>
    </source>
</evidence>
<evidence type="ECO:0000256" key="3">
    <source>
        <dbReference type="ARBA" id="ARBA00022723"/>
    </source>
</evidence>
<sequence>MASVVDDENNISICRVCMHADPNLYPIFEVQTGFENSVADILTECTKYPVERNDKLPTNICLNCRELARNAHNFKRQTEEAYCRLKSVYDINWASQQKDENKGAPTTVDTTIGGNSIAHKYTQTDKSTVFQCESCPLKFFAENELRQHRAASHIYDGKKCRVCGGKFNHLGQLKVHLSTAHPDEGIRCDFKCYICAREFTRKDHLKRHLIKVHKIKDEKLNISKVSLDEPEIQINTSDNQATTLNNYSSHWPDYCNEDDDVEGGTTSQNETTEAAINPFSSDDEGQDQNSFNDMNDEDVKHFVENFPQPEVSIKVENSDENDGIKTEKLAKLNEDGSLEDTKPTVHTTASQKSELPPEKLEPGHIEDEPFHYFGDDHHSDENSSDNDSKPDDEDDDDGEEEENDDDDEEEDDDDNDDDDDDDEEHDDEHVTKKEKYKNNKKSSKENKASSSTAIKSRKPRRRHVSTNPEDNRCKECNRTFTRYNHLLRHMLSHSNEKPHICKFCSKGFTRSDHLQKHIQSIHAEKNFKCDRCDNAYGRKDHLLRHIETRHNKNPSAPKPQYECDMCEKKFTTKTYLVKHKLLHTDRLYACKHCPETFSEKEQMKEHQKKEHTQPRNFLCSICGDSFQRNEYLKIHMRRHTGEKPYKCRFCEKGFPRSTDLKMHERYHIGLKPNLCNLCGKGFHRPYNLTIHMRTHTGEKPYKCNQCPQAFAQSNDLKAHIRRHTGERFRCDICSAAFLQRYGLNAHLRTVHGIVVTSFTGRLRKAEPGEVSTGTGGPNDEMLSADEQMQGTESLPTITTTTTPAVSTIQHNVDNSSTPPLYLGHHLLNPMASVGLAVAHAAATSMDATILPPPHPPPPTQL</sequence>
<organism evidence="16">
    <name type="scientific">Musca domestica</name>
    <name type="common">House fly</name>
    <dbReference type="NCBI Taxonomy" id="7370"/>
    <lineage>
        <taxon>Eukaryota</taxon>
        <taxon>Metazoa</taxon>
        <taxon>Ecdysozoa</taxon>
        <taxon>Arthropoda</taxon>
        <taxon>Hexapoda</taxon>
        <taxon>Insecta</taxon>
        <taxon>Pterygota</taxon>
        <taxon>Neoptera</taxon>
        <taxon>Endopterygota</taxon>
        <taxon>Diptera</taxon>
        <taxon>Brachycera</taxon>
        <taxon>Muscomorpha</taxon>
        <taxon>Muscoidea</taxon>
        <taxon>Muscidae</taxon>
        <taxon>Musca</taxon>
    </lineage>
</organism>
<dbReference type="InterPro" id="IPR036236">
    <property type="entry name" value="Znf_C2H2_sf"/>
</dbReference>
<feature type="binding site" evidence="12">
    <location>
        <position position="64"/>
    </location>
    <ligand>
        <name>Zn(2+)</name>
        <dbReference type="ChEBI" id="CHEBI:29105"/>
    </ligand>
</feature>
<evidence type="ECO:0000256" key="7">
    <source>
        <dbReference type="ARBA" id="ARBA00023015"/>
    </source>
</evidence>
<evidence type="ECO:0000259" key="14">
    <source>
        <dbReference type="PROSITE" id="PS50157"/>
    </source>
</evidence>
<dbReference type="Gene3D" id="3.30.160.60">
    <property type="entry name" value="Classic Zinc Finger"/>
    <property type="match status" value="10"/>
</dbReference>
<keyword evidence="4" id="KW-0677">Repeat</keyword>
<feature type="region of interest" description="Disordered" evidence="13">
    <location>
        <begin position="330"/>
        <end position="471"/>
    </location>
</feature>
<dbReference type="FunFam" id="3.30.160.60:FF:000608">
    <property type="entry name" value="zinc finger protein 286A isoform X1"/>
    <property type="match status" value="1"/>
</dbReference>
<reference evidence="16" key="1">
    <citation type="submission" date="2020-05" db="UniProtKB">
        <authorList>
            <consortium name="EnsemblMetazoa"/>
        </authorList>
    </citation>
    <scope>IDENTIFICATION</scope>
    <source>
        <strain evidence="16">Aabys</strain>
    </source>
</reference>
<dbReference type="VEuPathDB" id="VectorBase:MDOMA2_008027"/>
<dbReference type="GeneID" id="101895409"/>
<evidence type="ECO:0000256" key="9">
    <source>
        <dbReference type="ARBA" id="ARBA00023163"/>
    </source>
</evidence>
<dbReference type="GO" id="GO:0000978">
    <property type="term" value="F:RNA polymerase II cis-regulatory region sequence-specific DNA binding"/>
    <property type="evidence" value="ECO:0007669"/>
    <property type="project" value="TreeGrafter"/>
</dbReference>
<feature type="compositionally biased region" description="Acidic residues" evidence="13">
    <location>
        <begin position="390"/>
        <end position="426"/>
    </location>
</feature>
<dbReference type="PANTHER" id="PTHR24404:SF114">
    <property type="entry name" value="KLUMPFUSS, ISOFORM B-RELATED"/>
    <property type="match status" value="1"/>
</dbReference>
<feature type="domain" description="C2H2-type" evidence="14">
    <location>
        <begin position="499"/>
        <end position="527"/>
    </location>
</feature>
<feature type="domain" description="C2H2-type" evidence="14">
    <location>
        <begin position="728"/>
        <end position="751"/>
    </location>
</feature>
<keyword evidence="6 12" id="KW-0862">Zinc</keyword>
<keyword evidence="8" id="KW-0238">DNA-binding</keyword>
<dbReference type="GO" id="GO:0008270">
    <property type="term" value="F:zinc ion binding"/>
    <property type="evidence" value="ECO:0007669"/>
    <property type="project" value="UniProtKB-UniRule"/>
</dbReference>
<feature type="compositionally biased region" description="Basic residues" evidence="13">
    <location>
        <begin position="455"/>
        <end position="464"/>
    </location>
</feature>
<dbReference type="GO" id="GO:0006357">
    <property type="term" value="P:regulation of transcription by RNA polymerase II"/>
    <property type="evidence" value="ECO:0007669"/>
    <property type="project" value="TreeGrafter"/>
</dbReference>
<dbReference type="GO" id="GO:0003700">
    <property type="term" value="F:DNA-binding transcription factor activity"/>
    <property type="evidence" value="ECO:0007669"/>
    <property type="project" value="TreeGrafter"/>
</dbReference>
<dbReference type="Pfam" id="PF13912">
    <property type="entry name" value="zf-C2H2_6"/>
    <property type="match status" value="1"/>
</dbReference>
<dbReference type="FunFam" id="3.30.160.60:FF:000182">
    <property type="entry name" value="zinc finger protein 366"/>
    <property type="match status" value="1"/>
</dbReference>
<reference evidence="18" key="2">
    <citation type="submission" date="2025-04" db="UniProtKB">
        <authorList>
            <consortium name="RefSeq"/>
        </authorList>
    </citation>
    <scope>IDENTIFICATION</scope>
    <source>
        <strain evidence="18">Aabys</strain>
    </source>
</reference>
<keyword evidence="10" id="KW-0539">Nucleus</keyword>
<feature type="compositionally biased region" description="Polar residues" evidence="13">
    <location>
        <begin position="344"/>
        <end position="353"/>
    </location>
</feature>
<evidence type="ECO:0000256" key="5">
    <source>
        <dbReference type="ARBA" id="ARBA00022771"/>
    </source>
</evidence>
<feature type="region of interest" description="Disordered" evidence="13">
    <location>
        <begin position="274"/>
        <end position="294"/>
    </location>
</feature>
<dbReference type="FunFam" id="3.30.160.60:FF:001370">
    <property type="entry name" value="Zinc finger protein"/>
    <property type="match status" value="1"/>
</dbReference>